<dbReference type="InParanoid" id="F4RRD2"/>
<dbReference type="GeneID" id="18923310"/>
<feature type="compositionally biased region" description="Polar residues" evidence="1">
    <location>
        <begin position="134"/>
        <end position="157"/>
    </location>
</feature>
<evidence type="ECO:0000313" key="3">
    <source>
        <dbReference type="Proteomes" id="UP000001072"/>
    </source>
</evidence>
<dbReference type="VEuPathDB" id="FungiDB:MELLADRAFT_107913"/>
<gene>
    <name evidence="2" type="ORF">MELLADRAFT_107913</name>
</gene>
<evidence type="ECO:0000256" key="1">
    <source>
        <dbReference type="SAM" id="MobiDB-lite"/>
    </source>
</evidence>
<dbReference type="HOGENOM" id="CLU_1256277_0_0_1"/>
<name>F4RRD2_MELLP</name>
<feature type="region of interest" description="Disordered" evidence="1">
    <location>
        <begin position="134"/>
        <end position="173"/>
    </location>
</feature>
<accession>F4RRD2</accession>
<dbReference type="KEGG" id="mlr:MELLADRAFT_107913"/>
<dbReference type="OrthoDB" id="5316007at2759"/>
<sequence length="220" mass="24366">MTCHRLKKSASKHVDWPCLFTVIFYHPLQTISNLVALAAGAGFGHKMVSWFPITTVETDPPEITIAITNMDGGIWWYRTYPAGMNRIIKQGVRKERGKFVINGHAFEGLNEGRGYQINILNKDAGSILAQSPQFTLSSEDPSDTGPSLPNPNNQTINGADDHMSPGDDDDDIDEVMANNFNKTYADELLTSTSRDDHSRKDCARSTSMGPKVVRIVRRGI</sequence>
<dbReference type="EMBL" id="GL883115">
    <property type="protein sequence ID" value="EGG05053.1"/>
    <property type="molecule type" value="Genomic_DNA"/>
</dbReference>
<keyword evidence="3" id="KW-1185">Reference proteome</keyword>
<dbReference type="Proteomes" id="UP000001072">
    <property type="component" value="Unassembled WGS sequence"/>
</dbReference>
<organism evidence="3">
    <name type="scientific">Melampsora larici-populina (strain 98AG31 / pathotype 3-4-7)</name>
    <name type="common">Poplar leaf rust fungus</name>
    <dbReference type="NCBI Taxonomy" id="747676"/>
    <lineage>
        <taxon>Eukaryota</taxon>
        <taxon>Fungi</taxon>
        <taxon>Dikarya</taxon>
        <taxon>Basidiomycota</taxon>
        <taxon>Pucciniomycotina</taxon>
        <taxon>Pucciniomycetes</taxon>
        <taxon>Pucciniales</taxon>
        <taxon>Melampsoraceae</taxon>
        <taxon>Melampsora</taxon>
    </lineage>
</organism>
<protein>
    <submittedName>
        <fullName evidence="2">Uncharacterized protein</fullName>
    </submittedName>
</protein>
<reference evidence="3" key="1">
    <citation type="journal article" date="2011" name="Proc. Natl. Acad. Sci. U.S.A.">
        <title>Obligate biotrophy features unraveled by the genomic analysis of rust fungi.</title>
        <authorList>
            <person name="Duplessis S."/>
            <person name="Cuomo C.A."/>
            <person name="Lin Y.-C."/>
            <person name="Aerts A."/>
            <person name="Tisserant E."/>
            <person name="Veneault-Fourrey C."/>
            <person name="Joly D.L."/>
            <person name="Hacquard S."/>
            <person name="Amselem J."/>
            <person name="Cantarel B.L."/>
            <person name="Chiu R."/>
            <person name="Coutinho P.M."/>
            <person name="Feau N."/>
            <person name="Field M."/>
            <person name="Frey P."/>
            <person name="Gelhaye E."/>
            <person name="Goldberg J."/>
            <person name="Grabherr M.G."/>
            <person name="Kodira C.D."/>
            <person name="Kohler A."/>
            <person name="Kuees U."/>
            <person name="Lindquist E.A."/>
            <person name="Lucas S.M."/>
            <person name="Mago R."/>
            <person name="Mauceli E."/>
            <person name="Morin E."/>
            <person name="Murat C."/>
            <person name="Pangilinan J.L."/>
            <person name="Park R."/>
            <person name="Pearson M."/>
            <person name="Quesneville H."/>
            <person name="Rouhier N."/>
            <person name="Sakthikumar S."/>
            <person name="Salamov A.A."/>
            <person name="Schmutz J."/>
            <person name="Selles B."/>
            <person name="Shapiro H."/>
            <person name="Tanguay P."/>
            <person name="Tuskan G.A."/>
            <person name="Henrissat B."/>
            <person name="Van de Peer Y."/>
            <person name="Rouze P."/>
            <person name="Ellis J.G."/>
            <person name="Dodds P.N."/>
            <person name="Schein J.E."/>
            <person name="Zhong S."/>
            <person name="Hamelin R.C."/>
            <person name="Grigoriev I.V."/>
            <person name="Szabo L.J."/>
            <person name="Martin F."/>
        </authorList>
    </citation>
    <scope>NUCLEOTIDE SEQUENCE [LARGE SCALE GENOMIC DNA]</scope>
    <source>
        <strain evidence="3">98AG31 / pathotype 3-4-7</strain>
    </source>
</reference>
<proteinExistence type="predicted"/>
<evidence type="ECO:0000313" key="2">
    <source>
        <dbReference type="EMBL" id="EGG05053.1"/>
    </source>
</evidence>
<dbReference type="RefSeq" id="XP_007411806.1">
    <property type="nucleotide sequence ID" value="XM_007411744.1"/>
</dbReference>
<dbReference type="AlphaFoldDB" id="F4RRD2"/>